<evidence type="ECO:0000313" key="2">
    <source>
        <dbReference type="Proteomes" id="UP000275408"/>
    </source>
</evidence>
<dbReference type="OrthoDB" id="5982327at2759"/>
<name>A0A3M6U2M2_POCDA</name>
<accession>A0A3M6U2M2</accession>
<evidence type="ECO:0000313" key="1">
    <source>
        <dbReference type="EMBL" id="RMX47784.1"/>
    </source>
</evidence>
<dbReference type="Proteomes" id="UP000275408">
    <property type="component" value="Unassembled WGS sequence"/>
</dbReference>
<comment type="caution">
    <text evidence="1">The sequence shown here is derived from an EMBL/GenBank/DDBJ whole genome shotgun (WGS) entry which is preliminary data.</text>
</comment>
<proteinExistence type="predicted"/>
<organism evidence="1 2">
    <name type="scientific">Pocillopora damicornis</name>
    <name type="common">Cauliflower coral</name>
    <name type="synonym">Millepora damicornis</name>
    <dbReference type="NCBI Taxonomy" id="46731"/>
    <lineage>
        <taxon>Eukaryota</taxon>
        <taxon>Metazoa</taxon>
        <taxon>Cnidaria</taxon>
        <taxon>Anthozoa</taxon>
        <taxon>Hexacorallia</taxon>
        <taxon>Scleractinia</taxon>
        <taxon>Astrocoeniina</taxon>
        <taxon>Pocilloporidae</taxon>
        <taxon>Pocillopora</taxon>
    </lineage>
</organism>
<dbReference type="EMBL" id="RCHS01002371">
    <property type="protein sequence ID" value="RMX47784.1"/>
    <property type="molecule type" value="Genomic_DNA"/>
</dbReference>
<gene>
    <name evidence="1" type="ORF">pdam_00024353</name>
</gene>
<reference evidence="1 2" key="1">
    <citation type="journal article" date="2018" name="Sci. Rep.">
        <title>Comparative analysis of the Pocillopora damicornis genome highlights role of immune system in coral evolution.</title>
        <authorList>
            <person name="Cunning R."/>
            <person name="Bay R.A."/>
            <person name="Gillette P."/>
            <person name="Baker A.C."/>
            <person name="Traylor-Knowles N."/>
        </authorList>
    </citation>
    <scope>NUCLEOTIDE SEQUENCE [LARGE SCALE GENOMIC DNA]</scope>
    <source>
        <strain evidence="1">RSMAS</strain>
        <tissue evidence="1">Whole animal</tissue>
    </source>
</reference>
<sequence>MATPNIFQLLRRITTNYTRYNQLSTLWWKNARRYLKRSTTLWMSKLIDHTRKHIEKSLSPAQPDQLLMNPEKKDVIMKKEMLKPFERSTKTMEDLIYKMTDCLTSLGDGIQTRMRFVANALSGNHSCAAVNHHTCYPTQFDWYSGGGML</sequence>
<protein>
    <submittedName>
        <fullName evidence="1">Uncharacterized protein</fullName>
    </submittedName>
</protein>
<keyword evidence="2" id="KW-1185">Reference proteome</keyword>
<dbReference type="AlphaFoldDB" id="A0A3M6U2M2"/>